<name>A0ABU9AYS0_9BACT</name>
<evidence type="ECO:0000259" key="2">
    <source>
        <dbReference type="Pfam" id="PF06439"/>
    </source>
</evidence>
<dbReference type="EMBL" id="JBBUKT010000008">
    <property type="protein sequence ID" value="MEK7952821.1"/>
    <property type="molecule type" value="Genomic_DNA"/>
</dbReference>
<sequence>MIKKLFTALMASALVLTASAADQEKDEKGFVSLFDGKTLDGWKVGGDQKAIRVEDGAIVANGNCTHAYYMGKDGKARFKDFELRADIMTKPNSNGGFYIHVDYQDSGWPIAKGYEVQVNNTQSDVVKSGSLYHVVDNKVPFEDNTWMKYVIRVKNGKITVSVNGKELVDYKPKDEESKLQKDGGTFAIQAHDPGSTTLYKNIRVKEL</sequence>
<proteinExistence type="predicted"/>
<feature type="domain" description="3-keto-alpha-glucoside-1,2-lyase/3-keto-2-hydroxy-glucal hydratase" evidence="2">
    <location>
        <begin position="29"/>
        <end position="205"/>
    </location>
</feature>
<evidence type="ECO:0000256" key="1">
    <source>
        <dbReference type="SAM" id="SignalP"/>
    </source>
</evidence>
<accession>A0ABU9AYS0</accession>
<evidence type="ECO:0000313" key="4">
    <source>
        <dbReference type="Proteomes" id="UP001371305"/>
    </source>
</evidence>
<keyword evidence="4" id="KW-1185">Reference proteome</keyword>
<gene>
    <name evidence="3" type="ORF">WKV53_20070</name>
</gene>
<dbReference type="Gene3D" id="2.60.120.560">
    <property type="entry name" value="Exo-inulinase, domain 1"/>
    <property type="match status" value="1"/>
</dbReference>
<evidence type="ECO:0000313" key="3">
    <source>
        <dbReference type="EMBL" id="MEK7952821.1"/>
    </source>
</evidence>
<protein>
    <submittedName>
        <fullName evidence="3">DUF1080 domain-containing protein</fullName>
    </submittedName>
</protein>
<dbReference type="Pfam" id="PF06439">
    <property type="entry name" value="3keto-disac_hyd"/>
    <property type="match status" value="1"/>
</dbReference>
<dbReference type="InterPro" id="IPR013320">
    <property type="entry name" value="ConA-like_dom_sf"/>
</dbReference>
<dbReference type="SUPFAM" id="SSF49899">
    <property type="entry name" value="Concanavalin A-like lectins/glucanases"/>
    <property type="match status" value="1"/>
</dbReference>
<comment type="caution">
    <text evidence="3">The sequence shown here is derived from an EMBL/GenBank/DDBJ whole genome shotgun (WGS) entry which is preliminary data.</text>
</comment>
<dbReference type="Proteomes" id="UP001371305">
    <property type="component" value="Unassembled WGS sequence"/>
</dbReference>
<feature type="signal peptide" evidence="1">
    <location>
        <begin position="1"/>
        <end position="20"/>
    </location>
</feature>
<dbReference type="InterPro" id="IPR010496">
    <property type="entry name" value="AL/BT2_dom"/>
</dbReference>
<keyword evidence="1" id="KW-0732">Signal</keyword>
<organism evidence="3 4">
    <name type="scientific">Luteolibacter soli</name>
    <dbReference type="NCBI Taxonomy" id="3135280"/>
    <lineage>
        <taxon>Bacteria</taxon>
        <taxon>Pseudomonadati</taxon>
        <taxon>Verrucomicrobiota</taxon>
        <taxon>Verrucomicrobiia</taxon>
        <taxon>Verrucomicrobiales</taxon>
        <taxon>Verrucomicrobiaceae</taxon>
        <taxon>Luteolibacter</taxon>
    </lineage>
</organism>
<reference evidence="3 4" key="1">
    <citation type="submission" date="2024-04" db="EMBL/GenBank/DDBJ databases">
        <title>Luteolibacter sp. isolated from soil.</title>
        <authorList>
            <person name="An J."/>
        </authorList>
    </citation>
    <scope>NUCLEOTIDE SEQUENCE [LARGE SCALE GENOMIC DNA]</scope>
    <source>
        <strain evidence="3 4">Y139</strain>
    </source>
</reference>
<feature type="chain" id="PRO_5045215889" evidence="1">
    <location>
        <begin position="21"/>
        <end position="207"/>
    </location>
</feature>
<dbReference type="RefSeq" id="WP_341406578.1">
    <property type="nucleotide sequence ID" value="NZ_JBBUKT010000008.1"/>
</dbReference>